<accession>A0A1I1DYB4</accession>
<proteinExistence type="predicted"/>
<sequence length="102" mass="11532">MLKNRERSAYVLLPTILILSALSMGYILQSRALTQRLQATKAIIRQEEVDTLQIRAATAYHQNGQKEGANKKASASYEVQPEKDRIQITVKGDVFERPLLHP</sequence>
<gene>
    <name evidence="2" type="ORF">SAMN05660453_0114</name>
</gene>
<name>A0A1I1DYB4_9LACO</name>
<dbReference type="EMBL" id="FOLI01000001">
    <property type="protein sequence ID" value="SFB77988.1"/>
    <property type="molecule type" value="Genomic_DNA"/>
</dbReference>
<protein>
    <recommendedName>
        <fullName evidence="4">Type II secretory pathway, pseudopilin PulG</fullName>
    </recommendedName>
</protein>
<dbReference type="AlphaFoldDB" id="A0A1I1DYB4"/>
<evidence type="ECO:0000313" key="3">
    <source>
        <dbReference type="Proteomes" id="UP000199376"/>
    </source>
</evidence>
<keyword evidence="1" id="KW-0472">Membrane</keyword>
<organism evidence="2 3">
    <name type="scientific">Fructobacillus durionis</name>
    <dbReference type="NCBI Taxonomy" id="283737"/>
    <lineage>
        <taxon>Bacteria</taxon>
        <taxon>Bacillati</taxon>
        <taxon>Bacillota</taxon>
        <taxon>Bacilli</taxon>
        <taxon>Lactobacillales</taxon>
        <taxon>Lactobacillaceae</taxon>
        <taxon>Fructobacillus</taxon>
    </lineage>
</organism>
<evidence type="ECO:0008006" key="4">
    <source>
        <dbReference type="Google" id="ProtNLM"/>
    </source>
</evidence>
<feature type="transmembrane region" description="Helical" evidence="1">
    <location>
        <begin position="9"/>
        <end position="28"/>
    </location>
</feature>
<evidence type="ECO:0000256" key="1">
    <source>
        <dbReference type="SAM" id="Phobius"/>
    </source>
</evidence>
<reference evidence="3" key="1">
    <citation type="submission" date="2016-10" db="EMBL/GenBank/DDBJ databases">
        <authorList>
            <person name="Varghese N."/>
            <person name="Submissions S."/>
        </authorList>
    </citation>
    <scope>NUCLEOTIDE SEQUENCE [LARGE SCALE GENOMIC DNA]</scope>
    <source>
        <strain evidence="3">DSM 19113</strain>
    </source>
</reference>
<dbReference type="RefSeq" id="WP_091501023.1">
    <property type="nucleotide sequence ID" value="NZ_FOLI01000001.1"/>
</dbReference>
<keyword evidence="3" id="KW-1185">Reference proteome</keyword>
<dbReference type="STRING" id="283737.SAMN05660453_0114"/>
<evidence type="ECO:0000313" key="2">
    <source>
        <dbReference type="EMBL" id="SFB77988.1"/>
    </source>
</evidence>
<dbReference type="Proteomes" id="UP000199376">
    <property type="component" value="Unassembled WGS sequence"/>
</dbReference>
<keyword evidence="1" id="KW-1133">Transmembrane helix</keyword>
<keyword evidence="1" id="KW-0812">Transmembrane</keyword>